<dbReference type="InterPro" id="IPR036249">
    <property type="entry name" value="Thioredoxin-like_sf"/>
</dbReference>
<keyword evidence="5" id="KW-0249">Electron transport</keyword>
<keyword evidence="7" id="KW-0676">Redox-active center</keyword>
<dbReference type="NCBIfam" id="TIGR02194">
    <property type="entry name" value="GlrX_NrdH"/>
    <property type="match status" value="1"/>
</dbReference>
<dbReference type="PROSITE" id="PS51353">
    <property type="entry name" value="ARSC"/>
    <property type="match status" value="1"/>
</dbReference>
<dbReference type="InterPro" id="IPR002109">
    <property type="entry name" value="Glutaredoxin"/>
</dbReference>
<accession>A0A1R4KN66</accession>
<feature type="domain" description="Glutaredoxin" evidence="9">
    <location>
        <begin position="6"/>
        <end position="61"/>
    </location>
</feature>
<evidence type="ECO:0000256" key="7">
    <source>
        <dbReference type="ARBA" id="ARBA00023284"/>
    </source>
</evidence>
<dbReference type="PROSITE" id="PS51354">
    <property type="entry name" value="GLUTAREDOXIN_2"/>
    <property type="match status" value="1"/>
</dbReference>
<dbReference type="Proteomes" id="UP000195611">
    <property type="component" value="Unassembled WGS sequence"/>
</dbReference>
<evidence type="ECO:0000256" key="4">
    <source>
        <dbReference type="ARBA" id="ARBA00022448"/>
    </source>
</evidence>
<dbReference type="Gene3D" id="3.40.30.10">
    <property type="entry name" value="Glutaredoxin"/>
    <property type="match status" value="1"/>
</dbReference>
<dbReference type="Pfam" id="PF00462">
    <property type="entry name" value="Glutaredoxin"/>
    <property type="match status" value="1"/>
</dbReference>
<evidence type="ECO:0000256" key="3">
    <source>
        <dbReference type="ARBA" id="ARBA00017945"/>
    </source>
</evidence>
<dbReference type="PANTHER" id="PTHR34386">
    <property type="entry name" value="GLUTAREDOXIN"/>
    <property type="match status" value="1"/>
</dbReference>
<dbReference type="GO" id="GO:0009055">
    <property type="term" value="F:electron transfer activity"/>
    <property type="evidence" value="ECO:0007669"/>
    <property type="project" value="TreeGrafter"/>
</dbReference>
<keyword evidence="6" id="KW-1015">Disulfide bond</keyword>
<dbReference type="EMBL" id="FUKW01000169">
    <property type="protein sequence ID" value="SJN45718.1"/>
    <property type="molecule type" value="Genomic_DNA"/>
</dbReference>
<comment type="function">
    <text evidence="1">Electron transport system for the ribonucleotide reductase system NrdEF.</text>
</comment>
<evidence type="ECO:0000256" key="5">
    <source>
        <dbReference type="ARBA" id="ARBA00022982"/>
    </source>
</evidence>
<dbReference type="SUPFAM" id="SSF52833">
    <property type="entry name" value="Thioredoxin-like"/>
    <property type="match status" value="1"/>
</dbReference>
<evidence type="ECO:0000256" key="2">
    <source>
        <dbReference type="ARBA" id="ARBA00007787"/>
    </source>
</evidence>
<keyword evidence="4" id="KW-0813">Transport</keyword>
<evidence type="ECO:0000256" key="6">
    <source>
        <dbReference type="ARBA" id="ARBA00023157"/>
    </source>
</evidence>
<name>A0A1R4KN66_9LACT</name>
<evidence type="ECO:0000256" key="1">
    <source>
        <dbReference type="ARBA" id="ARBA00002292"/>
    </source>
</evidence>
<reference evidence="10 11" key="1">
    <citation type="submission" date="2017-02" db="EMBL/GenBank/DDBJ databases">
        <authorList>
            <person name="Peterson S.W."/>
        </authorList>
    </citation>
    <scope>NUCLEOTIDE SEQUENCE [LARGE SCALE GENOMIC DNA]</scope>
    <source>
        <strain evidence="10 11">42ea</strain>
    </source>
</reference>
<dbReference type="AlphaFoldDB" id="A0A1R4KN66"/>
<sequence length="77" mass="8620">MSKKSVVVYSKPNCMQCNFTKKYLEDKGISYEVKDIVENEAAIEEVKNLGFSSLPVVIAEGLEAFNGFRPDMLNQLA</sequence>
<comment type="similarity">
    <text evidence="8">Belongs to the ArsC family.</text>
</comment>
<dbReference type="CDD" id="cd02976">
    <property type="entry name" value="NrdH"/>
    <property type="match status" value="1"/>
</dbReference>
<comment type="similarity">
    <text evidence="2">Belongs to the glutaredoxin family.</text>
</comment>
<gene>
    <name evidence="10" type="ORF">FM115_11260</name>
</gene>
<dbReference type="InterPro" id="IPR006660">
    <property type="entry name" value="Arsenate_reductase-like"/>
</dbReference>
<dbReference type="InterPro" id="IPR011909">
    <property type="entry name" value="GlrX_NrdH"/>
</dbReference>
<dbReference type="RefSeq" id="WP_087060310.1">
    <property type="nucleotide sequence ID" value="NZ_FUKW01000169.1"/>
</dbReference>
<protein>
    <recommendedName>
        <fullName evidence="3">Glutaredoxin-like protein NrdH</fullName>
    </recommendedName>
</protein>
<dbReference type="PANTHER" id="PTHR34386:SF1">
    <property type="entry name" value="GLUTAREDOXIN-LIKE PROTEIN NRDH"/>
    <property type="match status" value="1"/>
</dbReference>
<dbReference type="InterPro" id="IPR051548">
    <property type="entry name" value="Grx-like_ET"/>
</dbReference>
<evidence type="ECO:0000313" key="11">
    <source>
        <dbReference type="Proteomes" id="UP000195611"/>
    </source>
</evidence>
<evidence type="ECO:0000313" key="10">
    <source>
        <dbReference type="EMBL" id="SJN45718.1"/>
    </source>
</evidence>
<organism evidence="10 11">
    <name type="scientific">Marinilactibacillus psychrotolerans 42ea</name>
    <dbReference type="NCBI Taxonomy" id="1255609"/>
    <lineage>
        <taxon>Bacteria</taxon>
        <taxon>Bacillati</taxon>
        <taxon>Bacillota</taxon>
        <taxon>Bacilli</taxon>
        <taxon>Lactobacillales</taxon>
        <taxon>Carnobacteriaceae</taxon>
        <taxon>Marinilactibacillus</taxon>
    </lineage>
</organism>
<evidence type="ECO:0000256" key="8">
    <source>
        <dbReference type="PROSITE-ProRule" id="PRU01282"/>
    </source>
</evidence>
<evidence type="ECO:0000259" key="9">
    <source>
        <dbReference type="Pfam" id="PF00462"/>
    </source>
</evidence>
<proteinExistence type="inferred from homology"/>
<dbReference type="GO" id="GO:0045454">
    <property type="term" value="P:cell redox homeostasis"/>
    <property type="evidence" value="ECO:0007669"/>
    <property type="project" value="InterPro"/>
</dbReference>